<dbReference type="EMBL" id="DS989850">
    <property type="protein sequence ID" value="EDX75193.1"/>
    <property type="molecule type" value="Genomic_DNA"/>
</dbReference>
<reference evidence="3 4" key="1">
    <citation type="submission" date="2008-07" db="EMBL/GenBank/DDBJ databases">
        <authorList>
            <person name="Tandeau de Marsac N."/>
            <person name="Ferriera S."/>
            <person name="Johnson J."/>
            <person name="Kravitz S."/>
            <person name="Beeson K."/>
            <person name="Sutton G."/>
            <person name="Rogers Y.-H."/>
            <person name="Friedman R."/>
            <person name="Frazier M."/>
            <person name="Venter J.C."/>
        </authorList>
    </citation>
    <scope>NUCLEOTIDE SEQUENCE [LARGE SCALE GENOMIC DNA]</scope>
    <source>
        <strain evidence="3 4">PCC 7420</strain>
    </source>
</reference>
<evidence type="ECO:0000256" key="1">
    <source>
        <dbReference type="SAM" id="MobiDB-lite"/>
    </source>
</evidence>
<organism evidence="3 4">
    <name type="scientific">Coleofasciculus chthonoplastes PCC 7420</name>
    <dbReference type="NCBI Taxonomy" id="118168"/>
    <lineage>
        <taxon>Bacteria</taxon>
        <taxon>Bacillati</taxon>
        <taxon>Cyanobacteriota</taxon>
        <taxon>Cyanophyceae</taxon>
        <taxon>Coleofasciculales</taxon>
        <taxon>Coleofasciculaceae</taxon>
        <taxon>Coleofasciculus</taxon>
    </lineage>
</organism>
<dbReference type="STRING" id="118168.MC7420_2197"/>
<keyword evidence="4" id="KW-1185">Reference proteome</keyword>
<name>B4VS99_9CYAN</name>
<dbReference type="Proteomes" id="UP000003835">
    <property type="component" value="Unassembled WGS sequence"/>
</dbReference>
<keyword evidence="2" id="KW-0812">Transmembrane</keyword>
<proteinExistence type="predicted"/>
<keyword evidence="2" id="KW-1133">Transmembrane helix</keyword>
<evidence type="ECO:0000313" key="3">
    <source>
        <dbReference type="EMBL" id="EDX75193.1"/>
    </source>
</evidence>
<evidence type="ECO:0000313" key="4">
    <source>
        <dbReference type="Proteomes" id="UP000003835"/>
    </source>
</evidence>
<accession>B4VS99</accession>
<protein>
    <submittedName>
        <fullName evidence="3">Uncharacterized protein</fullName>
    </submittedName>
</protein>
<feature type="transmembrane region" description="Helical" evidence="2">
    <location>
        <begin position="21"/>
        <end position="43"/>
    </location>
</feature>
<dbReference type="AlphaFoldDB" id="B4VS99"/>
<evidence type="ECO:0000256" key="2">
    <source>
        <dbReference type="SAM" id="Phobius"/>
    </source>
</evidence>
<gene>
    <name evidence="3" type="ORF">MC7420_2197</name>
</gene>
<keyword evidence="2" id="KW-0472">Membrane</keyword>
<dbReference type="HOGENOM" id="CLU_2842216_0_0_3"/>
<sequence>MNRSRSPVSSSSHPNPITHSPCTLSILIGVGVFTLGAIAILGINRLSTSPTTPQNTVELTQNQLF</sequence>
<dbReference type="RefSeq" id="WP_006101465.1">
    <property type="nucleotide sequence ID" value="NZ_DS989850.1"/>
</dbReference>
<feature type="region of interest" description="Disordered" evidence="1">
    <location>
        <begin position="1"/>
        <end position="20"/>
    </location>
</feature>
<feature type="compositionally biased region" description="Low complexity" evidence="1">
    <location>
        <begin position="1"/>
        <end position="12"/>
    </location>
</feature>